<dbReference type="SMART" id="SM00028">
    <property type="entry name" value="TPR"/>
    <property type="match status" value="4"/>
</dbReference>
<keyword evidence="1" id="KW-0805">Transcription regulation</keyword>
<feature type="domain" description="HTH araC/xylS-type" evidence="7">
    <location>
        <begin position="419"/>
        <end position="523"/>
    </location>
</feature>
<dbReference type="PANTHER" id="PTHR43280">
    <property type="entry name" value="ARAC-FAMILY TRANSCRIPTIONAL REGULATOR"/>
    <property type="match status" value="1"/>
</dbReference>
<protein>
    <submittedName>
        <fullName evidence="8">AraC-like DNA-binding protein/TolA-binding protein</fullName>
    </submittedName>
</protein>
<evidence type="ECO:0000256" key="4">
    <source>
        <dbReference type="SAM" id="Coils"/>
    </source>
</evidence>
<dbReference type="Pfam" id="PF12833">
    <property type="entry name" value="HTH_18"/>
    <property type="match status" value="1"/>
</dbReference>
<keyword evidence="5" id="KW-0472">Membrane</keyword>
<evidence type="ECO:0000256" key="2">
    <source>
        <dbReference type="ARBA" id="ARBA00023125"/>
    </source>
</evidence>
<dbReference type="PROSITE" id="PS01124">
    <property type="entry name" value="HTH_ARAC_FAMILY_2"/>
    <property type="match status" value="1"/>
</dbReference>
<organism evidence="8 9">
    <name type="scientific">Chryseobacterium geocarposphaerae</name>
    <dbReference type="NCBI Taxonomy" id="1416776"/>
    <lineage>
        <taxon>Bacteria</taxon>
        <taxon>Pseudomonadati</taxon>
        <taxon>Bacteroidota</taxon>
        <taxon>Flavobacteriia</taxon>
        <taxon>Flavobacteriales</taxon>
        <taxon>Weeksellaceae</taxon>
        <taxon>Chryseobacterium group</taxon>
        <taxon>Chryseobacterium</taxon>
    </lineage>
</organism>
<accession>A0ABU1LAZ9</accession>
<evidence type="ECO:0000256" key="3">
    <source>
        <dbReference type="ARBA" id="ARBA00023163"/>
    </source>
</evidence>
<keyword evidence="2" id="KW-0238">DNA-binding</keyword>
<dbReference type="EMBL" id="JAVDQS010000002">
    <property type="protein sequence ID" value="MDR6403901.1"/>
    <property type="molecule type" value="Genomic_DNA"/>
</dbReference>
<dbReference type="InterPro" id="IPR011990">
    <property type="entry name" value="TPR-like_helical_dom_sf"/>
</dbReference>
<evidence type="ECO:0000313" key="9">
    <source>
        <dbReference type="Proteomes" id="UP001184853"/>
    </source>
</evidence>
<feature type="transmembrane region" description="Helical" evidence="5">
    <location>
        <begin position="330"/>
        <end position="349"/>
    </location>
</feature>
<keyword evidence="3" id="KW-0804">Transcription</keyword>
<evidence type="ECO:0000256" key="6">
    <source>
        <dbReference type="SAM" id="SignalP"/>
    </source>
</evidence>
<reference evidence="8 9" key="1">
    <citation type="submission" date="2023-07" db="EMBL/GenBank/DDBJ databases">
        <title>Sorghum-associated microbial communities from plants grown in Nebraska, USA.</title>
        <authorList>
            <person name="Schachtman D."/>
        </authorList>
    </citation>
    <scope>NUCLEOTIDE SEQUENCE [LARGE SCALE GENOMIC DNA]</scope>
    <source>
        <strain evidence="8 9">DS1709</strain>
    </source>
</reference>
<dbReference type="Gene3D" id="1.25.40.10">
    <property type="entry name" value="Tetratricopeptide repeat domain"/>
    <property type="match status" value="2"/>
</dbReference>
<keyword evidence="9" id="KW-1185">Reference proteome</keyword>
<evidence type="ECO:0000259" key="7">
    <source>
        <dbReference type="PROSITE" id="PS01124"/>
    </source>
</evidence>
<feature type="chain" id="PRO_5047297169" evidence="6">
    <location>
        <begin position="19"/>
        <end position="534"/>
    </location>
</feature>
<keyword evidence="4" id="KW-0175">Coiled coil</keyword>
<dbReference type="PANTHER" id="PTHR43280:SF2">
    <property type="entry name" value="HTH-TYPE TRANSCRIPTIONAL REGULATOR EXSA"/>
    <property type="match status" value="1"/>
</dbReference>
<keyword evidence="5" id="KW-0812">Transmembrane</keyword>
<dbReference type="SUPFAM" id="SSF46689">
    <property type="entry name" value="Homeodomain-like"/>
    <property type="match status" value="1"/>
</dbReference>
<dbReference type="InterPro" id="IPR019734">
    <property type="entry name" value="TPR_rpt"/>
</dbReference>
<comment type="caution">
    <text evidence="8">The sequence shown here is derived from an EMBL/GenBank/DDBJ whole genome shotgun (WGS) entry which is preliminary data.</text>
</comment>
<keyword evidence="6" id="KW-0732">Signal</keyword>
<gene>
    <name evidence="8" type="ORF">J2781_000816</name>
</gene>
<evidence type="ECO:0000313" key="8">
    <source>
        <dbReference type="EMBL" id="MDR6403901.1"/>
    </source>
</evidence>
<name>A0ABU1LAZ9_9FLAO</name>
<feature type="coiled-coil region" evidence="4">
    <location>
        <begin position="350"/>
        <end position="404"/>
    </location>
</feature>
<dbReference type="Pfam" id="PF13181">
    <property type="entry name" value="TPR_8"/>
    <property type="match status" value="1"/>
</dbReference>
<dbReference type="InterPro" id="IPR009057">
    <property type="entry name" value="Homeodomain-like_sf"/>
</dbReference>
<evidence type="ECO:0000256" key="1">
    <source>
        <dbReference type="ARBA" id="ARBA00023015"/>
    </source>
</evidence>
<dbReference type="RefSeq" id="WP_115980374.1">
    <property type="nucleotide sequence ID" value="NZ_JAVDQS010000002.1"/>
</dbReference>
<dbReference type="SMART" id="SM00342">
    <property type="entry name" value="HTH_ARAC"/>
    <property type="match status" value="1"/>
</dbReference>
<feature type="signal peptide" evidence="6">
    <location>
        <begin position="1"/>
        <end position="18"/>
    </location>
</feature>
<dbReference type="Gene3D" id="1.10.10.60">
    <property type="entry name" value="Homeodomain-like"/>
    <property type="match status" value="2"/>
</dbReference>
<evidence type="ECO:0000256" key="5">
    <source>
        <dbReference type="SAM" id="Phobius"/>
    </source>
</evidence>
<keyword evidence="5" id="KW-1133">Transmembrane helix</keyword>
<dbReference type="InterPro" id="IPR018060">
    <property type="entry name" value="HTH_AraC"/>
</dbReference>
<sequence>MAKNLLLFIFLYSTVMWAQKSKDPVEDIYAKTINETASQNPSLALKIADSLTKTAKTPELKGRGYLLTANIYRMQYKLEKSVKYGEKAKDILSNTDNYELQAKTLGLLAETYGTLKLDQKAEKYLNEGLKTAGKIKDPIKKALVKSRFCTALSGWAQSLGKNDKAIAYHFEALEYLSKIPADSLNIGHHYLEIGQLYFNNIHNYKLAKEYYLKAIKILPESTTAAAFANNGLGEVLLEEKNYTEAEKIFLKTIEFAEKSQNAGMKNLAAQCLADLYDETKQYQKASFYRKINAKTNAKLAGGISYYVSKDNNKIEKEKDQYVSWNKTKNIVIGIASLLILILIIIFIINKKKQKAEYQRFRSIIDHYKEKEEYVLESKVITSDIEEAENEEETISKEIESENKHTEIAINKETEAKILADLDQFEKEQMFNNSNVSLSYLATEFNTNIRYISYVIKKYKNADFKSYINKLRINYIIHKLNTSEKYRKYKLGALAEECGFSSHSKFTTIFKSITGISPSTFISFIEQEEIKKNKK</sequence>
<proteinExistence type="predicted"/>
<dbReference type="Proteomes" id="UP001184853">
    <property type="component" value="Unassembled WGS sequence"/>
</dbReference>
<dbReference type="SUPFAM" id="SSF48452">
    <property type="entry name" value="TPR-like"/>
    <property type="match status" value="2"/>
</dbReference>